<evidence type="ECO:0000313" key="2">
    <source>
        <dbReference type="Proteomes" id="UP000003688"/>
    </source>
</evidence>
<gene>
    <name evidence="1" type="ORF">Cflav_PD1202</name>
</gene>
<proteinExistence type="predicted"/>
<organism evidence="1 2">
    <name type="scientific">Pedosphaera parvula (strain Ellin514)</name>
    <dbReference type="NCBI Taxonomy" id="320771"/>
    <lineage>
        <taxon>Bacteria</taxon>
        <taxon>Pseudomonadati</taxon>
        <taxon>Verrucomicrobiota</taxon>
        <taxon>Pedosphaerae</taxon>
        <taxon>Pedosphaerales</taxon>
        <taxon>Pedosphaeraceae</taxon>
        <taxon>Pedosphaera</taxon>
    </lineage>
</organism>
<dbReference type="EMBL" id="ABOX02000051">
    <property type="protein sequence ID" value="EEF58065.1"/>
    <property type="molecule type" value="Genomic_DNA"/>
</dbReference>
<dbReference type="AlphaFoldDB" id="B9XQ61"/>
<comment type="caution">
    <text evidence="1">The sequence shown here is derived from an EMBL/GenBank/DDBJ whole genome shotgun (WGS) entry which is preliminary data.</text>
</comment>
<keyword evidence="2" id="KW-1185">Reference proteome</keyword>
<evidence type="ECO:0000313" key="1">
    <source>
        <dbReference type="EMBL" id="EEF58065.1"/>
    </source>
</evidence>
<name>B9XQ61_PEDPL</name>
<accession>B9XQ61</accession>
<dbReference type="Proteomes" id="UP000003688">
    <property type="component" value="Unassembled WGS sequence"/>
</dbReference>
<protein>
    <submittedName>
        <fullName evidence="1">Uncharacterized protein</fullName>
    </submittedName>
</protein>
<dbReference type="STRING" id="320771.Cflav_PD1202"/>
<sequence>MKYGHINLWIFGRSGDVSMVGDVRVLGSHRKVSEGIGRLGKFRMSNESWELQLTRCVRMVYQRVKNCIRADNEEVHFCFQKQGGRVAYWSCLGMGPSRWAG</sequence>
<reference evidence="1 2" key="1">
    <citation type="journal article" date="2011" name="J. Bacteriol.">
        <title>Genome sequence of 'Pedosphaera parvula' Ellin514, an aerobic Verrucomicrobial isolate from pasture soil.</title>
        <authorList>
            <person name="Kant R."/>
            <person name="van Passel M.W."/>
            <person name="Sangwan P."/>
            <person name="Palva A."/>
            <person name="Lucas S."/>
            <person name="Copeland A."/>
            <person name="Lapidus A."/>
            <person name="Glavina Del Rio T."/>
            <person name="Dalin E."/>
            <person name="Tice H."/>
            <person name="Bruce D."/>
            <person name="Goodwin L."/>
            <person name="Pitluck S."/>
            <person name="Chertkov O."/>
            <person name="Larimer F.W."/>
            <person name="Land M.L."/>
            <person name="Hauser L."/>
            <person name="Brettin T.S."/>
            <person name="Detter J.C."/>
            <person name="Han S."/>
            <person name="de Vos W.M."/>
            <person name="Janssen P.H."/>
            <person name="Smidt H."/>
        </authorList>
    </citation>
    <scope>NUCLEOTIDE SEQUENCE [LARGE SCALE GENOMIC DNA]</scope>
    <source>
        <strain evidence="1 2">Ellin514</strain>
    </source>
</reference>